<dbReference type="InterPro" id="IPR036942">
    <property type="entry name" value="Beta-barrel_TonB_sf"/>
</dbReference>
<evidence type="ECO:0000256" key="5">
    <source>
        <dbReference type="ARBA" id="ARBA00022692"/>
    </source>
</evidence>
<keyword evidence="10 11" id="KW-0998">Cell outer membrane</keyword>
<dbReference type="AlphaFoldDB" id="F9U8R9"/>
<dbReference type="InterPro" id="IPR039426">
    <property type="entry name" value="TonB-dep_rcpt-like"/>
</dbReference>
<evidence type="ECO:0000256" key="3">
    <source>
        <dbReference type="ARBA" id="ARBA00022452"/>
    </source>
</evidence>
<comment type="subcellular location">
    <subcellularLocation>
        <location evidence="1 11">Cell outer membrane</location>
        <topology evidence="1 11">Multi-pass membrane protein</topology>
    </subcellularLocation>
</comment>
<protein>
    <submittedName>
        <fullName evidence="15">TonB-dependent receptor</fullName>
    </submittedName>
</protein>
<evidence type="ECO:0000256" key="11">
    <source>
        <dbReference type="PROSITE-ProRule" id="PRU01360"/>
    </source>
</evidence>
<dbReference type="PROSITE" id="PS52016">
    <property type="entry name" value="TONB_DEPENDENT_REC_3"/>
    <property type="match status" value="1"/>
</dbReference>
<accession>F9U8R9</accession>
<dbReference type="GO" id="GO:0006826">
    <property type="term" value="P:iron ion transport"/>
    <property type="evidence" value="ECO:0007669"/>
    <property type="project" value="UniProtKB-KW"/>
</dbReference>
<keyword evidence="16" id="KW-1185">Reference proteome</keyword>
<dbReference type="PANTHER" id="PTHR32552:SF81">
    <property type="entry name" value="TONB-DEPENDENT OUTER MEMBRANE RECEPTOR"/>
    <property type="match status" value="1"/>
</dbReference>
<sequence>MTRPAGPTIGRTVRETGSTLGGLAVVVAALQWGNAFAQGLPTVESDAETIELAPLVVTATRSGESTFDLPVAIDVLDKAIIQDQKPMVLISEDLPRVPGTVVTNRGTYAQEEQIMIRGFGGRAQFGTRGVKLIADGIPASTPDGQGGPGLFDLGSARSIEVMRGGFSALYGNHSGGVVQVFTEDGPPEPTLSVRLMGGSDSTWIAGTKLGGQTGRLNYVVDLSRAQTDGYRDWSRATKEQANSKLGIALDGGGTLSLIVNALNLPEARDPLGLTAEEVKRDRRQAAPAARTFQTGRTLDNLQGGVVLDQPIGAADDLRVMAYTGTRGNEQYLAIPLANQNAITASGGVSAFDRRFAGGNLLWTRSTTFADGPLTLIFGGEYDRSAEARKGYLNDLGERAALKRDADNTVDSWGTFVQGTWGFAPRWSLDLGLRYTEVRFDSDDGFICTPDRVTAPGTRPGTCSGSTVPITATNLNPDDSGSRTYGAWTPALGLLYNLTPSINLYANLGKTFETPTFIELAYRPDGGAGLNLGLDPAVSRHYEIGAKVLLGSDARLNLALFQIDTDDELTVATNGGGRATYRNAPASRRRGVELLLESPLGRGFAGSLAATYLESEFTESFAACAGIPCRTVAPTLNVTTVEAGNRIPGVPAFTLFGELSYAYEPLGFEAAISLYGQDKVYVNDRNSETAPAYWLANLRGGFTQDLGGLRLSQFLRIDNLLDEPYISAVSVNASNGRFYAPGPGTNYLIGITASYSF</sequence>
<keyword evidence="6" id="KW-0408">Iron</keyword>
<dbReference type="PATRIC" id="fig|768671.3.peg.1412"/>
<evidence type="ECO:0000259" key="14">
    <source>
        <dbReference type="Pfam" id="PF07715"/>
    </source>
</evidence>
<evidence type="ECO:0000256" key="1">
    <source>
        <dbReference type="ARBA" id="ARBA00004571"/>
    </source>
</evidence>
<name>F9U8R9_9GAMM</name>
<evidence type="ECO:0000256" key="4">
    <source>
        <dbReference type="ARBA" id="ARBA00022496"/>
    </source>
</evidence>
<dbReference type="Gene3D" id="2.40.170.20">
    <property type="entry name" value="TonB-dependent receptor, beta-barrel domain"/>
    <property type="match status" value="1"/>
</dbReference>
<dbReference type="SUPFAM" id="SSF56935">
    <property type="entry name" value="Porins"/>
    <property type="match status" value="1"/>
</dbReference>
<evidence type="ECO:0000256" key="8">
    <source>
        <dbReference type="ARBA" id="ARBA00023077"/>
    </source>
</evidence>
<comment type="similarity">
    <text evidence="11 12">Belongs to the TonB-dependent receptor family.</text>
</comment>
<dbReference type="InterPro" id="IPR037066">
    <property type="entry name" value="Plug_dom_sf"/>
</dbReference>
<dbReference type="Proteomes" id="UP000005459">
    <property type="component" value="Unassembled WGS sequence"/>
</dbReference>
<keyword evidence="9 11" id="KW-0472">Membrane</keyword>
<evidence type="ECO:0000256" key="7">
    <source>
        <dbReference type="ARBA" id="ARBA00023065"/>
    </source>
</evidence>
<keyword evidence="2 11" id="KW-0813">Transport</keyword>
<dbReference type="InterPro" id="IPR000531">
    <property type="entry name" value="Beta-barrel_TonB"/>
</dbReference>
<keyword evidence="15" id="KW-0675">Receptor</keyword>
<evidence type="ECO:0000256" key="12">
    <source>
        <dbReference type="RuleBase" id="RU003357"/>
    </source>
</evidence>
<keyword evidence="8 12" id="KW-0798">TonB box</keyword>
<organism evidence="15 16">
    <name type="scientific">Thiocapsa marina 5811</name>
    <dbReference type="NCBI Taxonomy" id="768671"/>
    <lineage>
        <taxon>Bacteria</taxon>
        <taxon>Pseudomonadati</taxon>
        <taxon>Pseudomonadota</taxon>
        <taxon>Gammaproteobacteria</taxon>
        <taxon>Chromatiales</taxon>
        <taxon>Chromatiaceae</taxon>
        <taxon>Thiocapsa</taxon>
    </lineage>
</organism>
<evidence type="ECO:0000313" key="16">
    <source>
        <dbReference type="Proteomes" id="UP000005459"/>
    </source>
</evidence>
<feature type="domain" description="TonB-dependent receptor plug" evidence="14">
    <location>
        <begin position="67"/>
        <end position="177"/>
    </location>
</feature>
<evidence type="ECO:0000313" key="15">
    <source>
        <dbReference type="EMBL" id="EGV19177.1"/>
    </source>
</evidence>
<dbReference type="InterPro" id="IPR012910">
    <property type="entry name" value="Plug_dom"/>
</dbReference>
<keyword evidence="7" id="KW-0406">Ion transport</keyword>
<gene>
    <name evidence="15" type="ORF">ThimaDRAFT_1321</name>
</gene>
<reference evidence="15 16" key="1">
    <citation type="submission" date="2011-06" db="EMBL/GenBank/DDBJ databases">
        <title>The draft genome of Thiocapsa marina 5811.</title>
        <authorList>
            <consortium name="US DOE Joint Genome Institute (JGI-PGF)"/>
            <person name="Lucas S."/>
            <person name="Han J."/>
            <person name="Cheng J.-F."/>
            <person name="Goodwin L."/>
            <person name="Pitluck S."/>
            <person name="Peters L."/>
            <person name="Land M.L."/>
            <person name="Hauser L."/>
            <person name="Vogl K."/>
            <person name="Liu Z."/>
            <person name="Imhoff J."/>
            <person name="Thiel V."/>
            <person name="Frigaard N.-U."/>
            <person name="Bryant D."/>
            <person name="Woyke T.J."/>
        </authorList>
    </citation>
    <scope>NUCLEOTIDE SEQUENCE [LARGE SCALE GENOMIC DNA]</scope>
    <source>
        <strain evidence="15 16">5811</strain>
    </source>
</reference>
<proteinExistence type="inferred from homology"/>
<dbReference type="GO" id="GO:0009279">
    <property type="term" value="C:cell outer membrane"/>
    <property type="evidence" value="ECO:0007669"/>
    <property type="project" value="UniProtKB-SubCell"/>
</dbReference>
<dbReference type="Gene3D" id="2.170.130.10">
    <property type="entry name" value="TonB-dependent receptor, plug domain"/>
    <property type="match status" value="1"/>
</dbReference>
<keyword evidence="3 11" id="KW-1134">Transmembrane beta strand</keyword>
<dbReference type="EMBL" id="AFWV01000004">
    <property type="protein sequence ID" value="EGV19177.1"/>
    <property type="molecule type" value="Genomic_DNA"/>
</dbReference>
<dbReference type="eggNOG" id="COG4772">
    <property type="taxonomic scope" value="Bacteria"/>
</dbReference>
<dbReference type="Pfam" id="PF07715">
    <property type="entry name" value="Plug"/>
    <property type="match status" value="1"/>
</dbReference>
<feature type="domain" description="TonB-dependent receptor-like beta-barrel" evidence="13">
    <location>
        <begin position="289"/>
        <end position="719"/>
    </location>
</feature>
<dbReference type="PANTHER" id="PTHR32552">
    <property type="entry name" value="FERRICHROME IRON RECEPTOR-RELATED"/>
    <property type="match status" value="1"/>
</dbReference>
<dbReference type="CDD" id="cd01347">
    <property type="entry name" value="ligand_gated_channel"/>
    <property type="match status" value="1"/>
</dbReference>
<dbReference type="Pfam" id="PF00593">
    <property type="entry name" value="TonB_dep_Rec_b-barrel"/>
    <property type="match status" value="1"/>
</dbReference>
<dbReference type="RefSeq" id="WP_007192198.1">
    <property type="nucleotide sequence ID" value="NZ_AFWV01000004.1"/>
</dbReference>
<keyword evidence="4" id="KW-0410">Iron transport</keyword>
<evidence type="ECO:0000256" key="9">
    <source>
        <dbReference type="ARBA" id="ARBA00023136"/>
    </source>
</evidence>
<evidence type="ECO:0000256" key="10">
    <source>
        <dbReference type="ARBA" id="ARBA00023237"/>
    </source>
</evidence>
<evidence type="ECO:0000256" key="2">
    <source>
        <dbReference type="ARBA" id="ARBA00022448"/>
    </source>
</evidence>
<keyword evidence="5 11" id="KW-0812">Transmembrane</keyword>
<evidence type="ECO:0000259" key="13">
    <source>
        <dbReference type="Pfam" id="PF00593"/>
    </source>
</evidence>
<evidence type="ECO:0000256" key="6">
    <source>
        <dbReference type="ARBA" id="ARBA00023004"/>
    </source>
</evidence>
<dbReference type="STRING" id="768671.ThimaDRAFT_1321"/>